<sequence>MTRGSIAFIDDEPQLCAAAADWLEASGFEVETFTDAALALARIDPSRCDCVVTDLRMPGLDGQEVLARLRVADPDLPVILLSGHGDVPVAVEAMRMGAHDFLEKPYGAEHLVEVLDRAVELRRVRREARTARWSDLASARLEGRLIGASPAIAALRQMVQDLSDVAVDLLIRGETGSGKEELARAFHDFSRRARRPFVAIQCAGLPEAQFEAELFGHERGYLAGTAAARIGKLEHASGGTVFFNEIETMPLSLQSRLLRAMQERGVERLGSNALRPVDLRIMAATRVDLPAEVAAGRFRADLYYRLSPVTLDLPPLRERAEDIPLLFMRFAEEAATRFGRPVPALREADLRALRGHRWPGNVGELKAAAERAVLGLRAGPQAAEAEPLPLPDRIARIEAGLIAEALEDCGGSSALAAERLGIPRRTLNEKIARYGLREG</sequence>
<dbReference type="SUPFAM" id="SSF46689">
    <property type="entry name" value="Homeodomain-like"/>
    <property type="match status" value="1"/>
</dbReference>
<reference evidence="14 15" key="1">
    <citation type="submission" date="2018-04" db="EMBL/GenBank/DDBJ databases">
        <title>Genomic Encyclopedia of Type Strains, Phase III (KMG-III): the genomes of soil and plant-associated and newly described type strains.</title>
        <authorList>
            <person name="Whitman W."/>
        </authorList>
    </citation>
    <scope>NUCLEOTIDE SEQUENCE [LARGE SCALE GENOMIC DNA]</scope>
    <source>
        <strain evidence="14 15">KA25</strain>
    </source>
</reference>
<comment type="function">
    <text evidence="1">Required for activation of most nif operons, which are directly involved in nitrogen fixation.</text>
</comment>
<dbReference type="InterPro" id="IPR027417">
    <property type="entry name" value="P-loop_NTPase"/>
</dbReference>
<dbReference type="InterPro" id="IPR025662">
    <property type="entry name" value="Sigma_54_int_dom_ATP-bd_1"/>
</dbReference>
<evidence type="ECO:0000256" key="4">
    <source>
        <dbReference type="ARBA" id="ARBA00022553"/>
    </source>
</evidence>
<dbReference type="InterPro" id="IPR058031">
    <property type="entry name" value="AAA_lid_NorR"/>
</dbReference>
<feature type="domain" description="Sigma-54 factor interaction" evidence="12">
    <location>
        <begin position="145"/>
        <end position="374"/>
    </location>
</feature>
<gene>
    <name evidence="14" type="ORF">C8J28_101199</name>
</gene>
<dbReference type="Gene3D" id="1.10.8.60">
    <property type="match status" value="1"/>
</dbReference>
<dbReference type="InterPro" id="IPR011006">
    <property type="entry name" value="CheY-like_superfamily"/>
</dbReference>
<dbReference type="CDD" id="cd00009">
    <property type="entry name" value="AAA"/>
    <property type="match status" value="1"/>
</dbReference>
<evidence type="ECO:0000256" key="10">
    <source>
        <dbReference type="ARBA" id="ARBA00023163"/>
    </source>
</evidence>
<dbReference type="InterPro" id="IPR002197">
    <property type="entry name" value="HTH_Fis"/>
</dbReference>
<evidence type="ECO:0000256" key="2">
    <source>
        <dbReference type="ARBA" id="ARBA00011135"/>
    </source>
</evidence>
<organism evidence="14 15">
    <name type="scientific">Cereibacter azotoformans</name>
    <dbReference type="NCBI Taxonomy" id="43057"/>
    <lineage>
        <taxon>Bacteria</taxon>
        <taxon>Pseudomonadati</taxon>
        <taxon>Pseudomonadota</taxon>
        <taxon>Alphaproteobacteria</taxon>
        <taxon>Rhodobacterales</taxon>
        <taxon>Paracoccaceae</taxon>
        <taxon>Cereibacter</taxon>
    </lineage>
</organism>
<evidence type="ECO:0000256" key="1">
    <source>
        <dbReference type="ARBA" id="ARBA00002167"/>
    </source>
</evidence>
<comment type="caution">
    <text evidence="14">The sequence shown here is derived from an EMBL/GenBank/DDBJ whole genome shotgun (WGS) entry which is preliminary data.</text>
</comment>
<feature type="domain" description="Response regulatory" evidence="13">
    <location>
        <begin position="5"/>
        <end position="119"/>
    </location>
</feature>
<evidence type="ECO:0000256" key="6">
    <source>
        <dbReference type="ARBA" id="ARBA00022840"/>
    </source>
</evidence>
<dbReference type="Pfam" id="PF00072">
    <property type="entry name" value="Response_reg"/>
    <property type="match status" value="1"/>
</dbReference>
<dbReference type="Proteomes" id="UP000244060">
    <property type="component" value="Unassembled WGS sequence"/>
</dbReference>
<keyword evidence="8" id="KW-0805">Transcription regulation</keyword>
<dbReference type="PANTHER" id="PTHR32071">
    <property type="entry name" value="TRANSCRIPTIONAL REGULATORY PROTEIN"/>
    <property type="match status" value="1"/>
</dbReference>
<dbReference type="Pfam" id="PF00158">
    <property type="entry name" value="Sigma54_activat"/>
    <property type="match status" value="1"/>
</dbReference>
<dbReference type="Gene3D" id="3.40.50.300">
    <property type="entry name" value="P-loop containing nucleotide triphosphate hydrolases"/>
    <property type="match status" value="1"/>
</dbReference>
<dbReference type="Gene3D" id="3.40.50.2300">
    <property type="match status" value="1"/>
</dbReference>
<evidence type="ECO:0000256" key="5">
    <source>
        <dbReference type="ARBA" id="ARBA00022741"/>
    </source>
</evidence>
<dbReference type="GO" id="GO:0000160">
    <property type="term" value="P:phosphorelay signal transduction system"/>
    <property type="evidence" value="ECO:0007669"/>
    <property type="project" value="UniProtKB-KW"/>
</dbReference>
<dbReference type="GO" id="GO:0043565">
    <property type="term" value="F:sequence-specific DNA binding"/>
    <property type="evidence" value="ECO:0007669"/>
    <property type="project" value="InterPro"/>
</dbReference>
<dbReference type="SUPFAM" id="SSF52172">
    <property type="entry name" value="CheY-like"/>
    <property type="match status" value="1"/>
</dbReference>
<dbReference type="GO" id="GO:0006355">
    <property type="term" value="P:regulation of DNA-templated transcription"/>
    <property type="evidence" value="ECO:0007669"/>
    <property type="project" value="InterPro"/>
</dbReference>
<dbReference type="SMART" id="SM00382">
    <property type="entry name" value="AAA"/>
    <property type="match status" value="1"/>
</dbReference>
<name>A0A2T5KEM4_9RHOB</name>
<dbReference type="FunFam" id="3.40.50.300:FF:000006">
    <property type="entry name" value="DNA-binding transcriptional regulator NtrC"/>
    <property type="match status" value="1"/>
</dbReference>
<evidence type="ECO:0000259" key="12">
    <source>
        <dbReference type="PROSITE" id="PS50045"/>
    </source>
</evidence>
<dbReference type="PROSITE" id="PS00675">
    <property type="entry name" value="SIGMA54_INTERACT_1"/>
    <property type="match status" value="1"/>
</dbReference>
<accession>A0A2T5KEM4</accession>
<evidence type="ECO:0000256" key="8">
    <source>
        <dbReference type="ARBA" id="ARBA00023015"/>
    </source>
</evidence>
<keyword evidence="15" id="KW-1185">Reference proteome</keyword>
<dbReference type="AlphaFoldDB" id="A0A2T5KEM4"/>
<dbReference type="Gene3D" id="1.10.10.60">
    <property type="entry name" value="Homeodomain-like"/>
    <property type="match status" value="1"/>
</dbReference>
<dbReference type="InterPro" id="IPR002078">
    <property type="entry name" value="Sigma_54_int"/>
</dbReference>
<evidence type="ECO:0000256" key="9">
    <source>
        <dbReference type="ARBA" id="ARBA00023159"/>
    </source>
</evidence>
<dbReference type="GO" id="GO:0005524">
    <property type="term" value="F:ATP binding"/>
    <property type="evidence" value="ECO:0007669"/>
    <property type="project" value="UniProtKB-KW"/>
</dbReference>
<dbReference type="PANTHER" id="PTHR32071:SF57">
    <property type="entry name" value="C4-DICARBOXYLATE TRANSPORT TRANSCRIPTIONAL REGULATORY PROTEIN DCTD"/>
    <property type="match status" value="1"/>
</dbReference>
<dbReference type="PRINTS" id="PR01590">
    <property type="entry name" value="HTHFIS"/>
</dbReference>
<keyword evidence="6" id="KW-0067">ATP-binding</keyword>
<dbReference type="InterPro" id="IPR001789">
    <property type="entry name" value="Sig_transdc_resp-reg_receiver"/>
</dbReference>
<dbReference type="InterPro" id="IPR003593">
    <property type="entry name" value="AAA+_ATPase"/>
</dbReference>
<protein>
    <recommendedName>
        <fullName evidence="3">Nif-specific regulatory protein</fullName>
    </recommendedName>
</protein>
<keyword evidence="4 11" id="KW-0597">Phosphoprotein</keyword>
<proteinExistence type="predicted"/>
<keyword evidence="9" id="KW-0010">Activator</keyword>
<dbReference type="EMBL" id="QAOT01000001">
    <property type="protein sequence ID" value="PTR20879.1"/>
    <property type="molecule type" value="Genomic_DNA"/>
</dbReference>
<feature type="modified residue" description="4-aspartylphosphate" evidence="11">
    <location>
        <position position="54"/>
    </location>
</feature>
<evidence type="ECO:0000313" key="14">
    <source>
        <dbReference type="EMBL" id="PTR20879.1"/>
    </source>
</evidence>
<dbReference type="Pfam" id="PF02954">
    <property type="entry name" value="HTH_8"/>
    <property type="match status" value="1"/>
</dbReference>
<keyword evidence="5" id="KW-0547">Nucleotide-binding</keyword>
<dbReference type="SMART" id="SM00448">
    <property type="entry name" value="REC"/>
    <property type="match status" value="1"/>
</dbReference>
<dbReference type="PROSITE" id="PS50110">
    <property type="entry name" value="RESPONSE_REGULATORY"/>
    <property type="match status" value="1"/>
</dbReference>
<evidence type="ECO:0000256" key="7">
    <source>
        <dbReference type="ARBA" id="ARBA00023012"/>
    </source>
</evidence>
<evidence type="ECO:0000313" key="15">
    <source>
        <dbReference type="Proteomes" id="UP000244060"/>
    </source>
</evidence>
<dbReference type="OrthoDB" id="9805953at2"/>
<dbReference type="FunFam" id="3.40.50.2300:FF:000018">
    <property type="entry name" value="DNA-binding transcriptional regulator NtrC"/>
    <property type="match status" value="1"/>
</dbReference>
<keyword evidence="10" id="KW-0804">Transcription</keyword>
<dbReference type="PROSITE" id="PS50045">
    <property type="entry name" value="SIGMA54_INTERACT_4"/>
    <property type="match status" value="1"/>
</dbReference>
<dbReference type="Pfam" id="PF25601">
    <property type="entry name" value="AAA_lid_14"/>
    <property type="match status" value="1"/>
</dbReference>
<dbReference type="RefSeq" id="WP_108220051.1">
    <property type="nucleotide sequence ID" value="NZ_CP090021.1"/>
</dbReference>
<evidence type="ECO:0000259" key="13">
    <source>
        <dbReference type="PROSITE" id="PS50110"/>
    </source>
</evidence>
<dbReference type="InterPro" id="IPR009057">
    <property type="entry name" value="Homeodomain-like_sf"/>
</dbReference>
<dbReference type="SUPFAM" id="SSF52540">
    <property type="entry name" value="P-loop containing nucleoside triphosphate hydrolases"/>
    <property type="match status" value="1"/>
</dbReference>
<evidence type="ECO:0000256" key="11">
    <source>
        <dbReference type="PROSITE-ProRule" id="PRU00169"/>
    </source>
</evidence>
<comment type="subunit">
    <text evidence="2">Interacts with sigma-54.</text>
</comment>
<keyword evidence="7" id="KW-0902">Two-component regulatory system</keyword>
<evidence type="ECO:0000256" key="3">
    <source>
        <dbReference type="ARBA" id="ARBA00015308"/>
    </source>
</evidence>